<organism evidence="1">
    <name type="scientific">uncultured Desulfobacterium sp</name>
    <dbReference type="NCBI Taxonomy" id="201089"/>
    <lineage>
        <taxon>Bacteria</taxon>
        <taxon>Pseudomonadati</taxon>
        <taxon>Thermodesulfobacteriota</taxon>
        <taxon>Desulfobacteria</taxon>
        <taxon>Desulfobacterales</taxon>
        <taxon>Desulfobacteriaceae</taxon>
        <taxon>Desulfobacterium</taxon>
        <taxon>environmental samples</taxon>
    </lineage>
</organism>
<evidence type="ECO:0008006" key="2">
    <source>
        <dbReference type="Google" id="ProtNLM"/>
    </source>
</evidence>
<dbReference type="Gene3D" id="3.40.30.10">
    <property type="entry name" value="Glutaredoxin"/>
    <property type="match status" value="1"/>
</dbReference>
<sequence length="100" mass="11102">MEKPDYHIFVCCSFRGIEAKGKCLRKESPNLIPYLQEELVDRGLNAMVSSSGCLNRCDDGPAMVIYPQGIWYGNVNGEAEVDEILDALEEGVAAEKYLIT</sequence>
<dbReference type="InterPro" id="IPR036249">
    <property type="entry name" value="Thioredoxin-like_sf"/>
</dbReference>
<protein>
    <recommendedName>
        <fullName evidence="2">Ferredoxin, 2Fe-2S</fullName>
    </recommendedName>
</protein>
<dbReference type="AlphaFoldDB" id="E1Y8D1"/>
<dbReference type="SUPFAM" id="SSF52833">
    <property type="entry name" value="Thioredoxin-like"/>
    <property type="match status" value="1"/>
</dbReference>
<dbReference type="CDD" id="cd02980">
    <property type="entry name" value="TRX_Fd_family"/>
    <property type="match status" value="1"/>
</dbReference>
<reference evidence="1" key="1">
    <citation type="journal article" date="2011" name="Environ. Microbiol.">
        <title>Genomic insights into the metabolic potential of the polycyclic aromatic hydrocarbon degrading sulfate-reducing Deltaproteobacterium N47.</title>
        <authorList>
            <person name="Bergmann F."/>
            <person name="Selesi D."/>
            <person name="Weinmaier T."/>
            <person name="Tischler P."/>
            <person name="Rattei T."/>
            <person name="Meckenstock R.U."/>
        </authorList>
    </citation>
    <scope>NUCLEOTIDE SEQUENCE</scope>
</reference>
<dbReference type="EMBL" id="FR695864">
    <property type="protein sequence ID" value="CBX26825.1"/>
    <property type="molecule type" value="Genomic_DNA"/>
</dbReference>
<proteinExistence type="predicted"/>
<gene>
    <name evidence="1" type="ORF">N47_A08540</name>
</gene>
<accession>E1Y8D1</accession>
<evidence type="ECO:0000313" key="1">
    <source>
        <dbReference type="EMBL" id="CBX26825.1"/>
    </source>
</evidence>
<name>E1Y8D1_9BACT</name>